<evidence type="ECO:0008006" key="4">
    <source>
        <dbReference type="Google" id="ProtNLM"/>
    </source>
</evidence>
<feature type="transmembrane region" description="Helical" evidence="1">
    <location>
        <begin position="67"/>
        <end position="85"/>
    </location>
</feature>
<evidence type="ECO:0000256" key="1">
    <source>
        <dbReference type="SAM" id="Phobius"/>
    </source>
</evidence>
<reference evidence="2 3" key="1">
    <citation type="journal article" date="2019" name="Int. J. Syst. Evol. Microbiol.">
        <title>The Global Catalogue of Microorganisms (GCM) 10K type strain sequencing project: providing services to taxonomists for standard genome sequencing and annotation.</title>
        <authorList>
            <consortium name="The Broad Institute Genomics Platform"/>
            <consortium name="The Broad Institute Genome Sequencing Center for Infectious Disease"/>
            <person name="Wu L."/>
            <person name="Ma J."/>
        </authorList>
    </citation>
    <scope>NUCLEOTIDE SEQUENCE [LARGE SCALE GENOMIC DNA]</scope>
    <source>
        <strain evidence="2 3">CGMCC 1.12563</strain>
    </source>
</reference>
<feature type="transmembrane region" description="Helical" evidence="1">
    <location>
        <begin position="197"/>
        <end position="218"/>
    </location>
</feature>
<sequence>MSVRPARESRETRDSSRGTRSDRWLAAGLVVLAVALAVNTILGPLVASVVTYPFSETLVNQTVGLEAVSLFVVAPWCLLAAWLITSGHRAGPVVAIPPAAYAAYMFVQYVVGPGYLTYRPVVALHLSIFVLSGAVLLRAWADLDDGDLPTLSQRRRRTASGVLVILGAFVCLQYLGAVEGLLTAGPLSAEASADPTMYWSIFFLDLGVVVPVTLATALSLLRGASWANRALYGVAGWYLFVPISVATMGVVMLLNDDPNAAVGRVVVLSIAGLLFAAFTVWVYRPLFADRESREDHRGRVGT</sequence>
<accession>A0ABD6AVK1</accession>
<dbReference type="AlphaFoldDB" id="A0ABD6AVK1"/>
<protein>
    <recommendedName>
        <fullName evidence="4">Integral membrane protein</fullName>
    </recommendedName>
</protein>
<feature type="transmembrane region" description="Helical" evidence="1">
    <location>
        <begin position="117"/>
        <end position="137"/>
    </location>
</feature>
<dbReference type="RefSeq" id="WP_250873359.1">
    <property type="nucleotide sequence ID" value="NZ_JALXFV010000003.1"/>
</dbReference>
<comment type="caution">
    <text evidence="2">The sequence shown here is derived from an EMBL/GenBank/DDBJ whole genome shotgun (WGS) entry which is preliminary data.</text>
</comment>
<keyword evidence="3" id="KW-1185">Reference proteome</keyword>
<evidence type="ECO:0000313" key="2">
    <source>
        <dbReference type="EMBL" id="MFD1513406.1"/>
    </source>
</evidence>
<name>A0ABD6AVK1_9EURY</name>
<gene>
    <name evidence="2" type="ORF">ACFSBT_08960</name>
</gene>
<keyword evidence="1" id="KW-1133">Transmembrane helix</keyword>
<feature type="transmembrane region" description="Helical" evidence="1">
    <location>
        <begin position="24"/>
        <end position="47"/>
    </location>
</feature>
<feature type="transmembrane region" description="Helical" evidence="1">
    <location>
        <begin position="230"/>
        <end position="255"/>
    </location>
</feature>
<keyword evidence="1" id="KW-0812">Transmembrane</keyword>
<feature type="transmembrane region" description="Helical" evidence="1">
    <location>
        <begin position="158"/>
        <end position="177"/>
    </location>
</feature>
<evidence type="ECO:0000313" key="3">
    <source>
        <dbReference type="Proteomes" id="UP001597187"/>
    </source>
</evidence>
<feature type="transmembrane region" description="Helical" evidence="1">
    <location>
        <begin position="92"/>
        <end position="111"/>
    </location>
</feature>
<feature type="transmembrane region" description="Helical" evidence="1">
    <location>
        <begin position="261"/>
        <end position="283"/>
    </location>
</feature>
<keyword evidence="1" id="KW-0472">Membrane</keyword>
<dbReference type="Proteomes" id="UP001597187">
    <property type="component" value="Unassembled WGS sequence"/>
</dbReference>
<dbReference type="EMBL" id="JBHUDC010000003">
    <property type="protein sequence ID" value="MFD1513406.1"/>
    <property type="molecule type" value="Genomic_DNA"/>
</dbReference>
<organism evidence="2 3">
    <name type="scientific">Halomarina rubra</name>
    <dbReference type="NCBI Taxonomy" id="2071873"/>
    <lineage>
        <taxon>Archaea</taxon>
        <taxon>Methanobacteriati</taxon>
        <taxon>Methanobacteriota</taxon>
        <taxon>Stenosarchaea group</taxon>
        <taxon>Halobacteria</taxon>
        <taxon>Halobacteriales</taxon>
        <taxon>Natronomonadaceae</taxon>
        <taxon>Halomarina</taxon>
    </lineage>
</organism>
<proteinExistence type="predicted"/>